<comment type="pathway">
    <text evidence="1">Amine and polyamine biosynthesis; creatine biosynthesis; creatine from L-arginine and glycine: step 1/2.</text>
</comment>
<dbReference type="InParanoid" id="A0A067MYC6"/>
<dbReference type="InterPro" id="IPR033195">
    <property type="entry name" value="AmidinoTrfase"/>
</dbReference>
<proteinExistence type="inferred from homology"/>
<sequence>MTEQVVNASNEWDPLQEVIVGVADHSCFPFEPRIVVENTVPARYWDEHRPHNPFPEEIVAKACEQLDNFAKVLTDLGITVRRPKVVDFSSLETPGYTASMVRDAITVAQDRIIEAPYSWRSRNHESLAYEDLFKHYEAQGAKVYRRPPPPADVDALLGPGERHREYVINDNRPAFDAADFIRLDKTIIGQLSNTTNRSGVKHLEKCLEGTGIEVVLVESLDSHAFHIDATITPLREGLLIYNPTYITVEELQKVERLKGWKFIPAPFPKPREYPPFFMSSAWLIMNILVIDPKRAIIEAEDDHLADLLLEHGITPIRVPFQYVHSLGGSFHCTTVDIRRDHSTSA</sequence>
<evidence type="ECO:0000256" key="5">
    <source>
        <dbReference type="ARBA" id="ARBA00022679"/>
    </source>
</evidence>
<feature type="active site" evidence="8">
    <location>
        <position position="226"/>
    </location>
</feature>
<evidence type="ECO:0000313" key="10">
    <source>
        <dbReference type="Proteomes" id="UP000027195"/>
    </source>
</evidence>
<reference evidence="10" key="1">
    <citation type="journal article" date="2014" name="Proc. Natl. Acad. Sci. U.S.A.">
        <title>Extensive sampling of basidiomycete genomes demonstrates inadequacy of the white-rot/brown-rot paradigm for wood decay fungi.</title>
        <authorList>
            <person name="Riley R."/>
            <person name="Salamov A.A."/>
            <person name="Brown D.W."/>
            <person name="Nagy L.G."/>
            <person name="Floudas D."/>
            <person name="Held B.W."/>
            <person name="Levasseur A."/>
            <person name="Lombard V."/>
            <person name="Morin E."/>
            <person name="Otillar R."/>
            <person name="Lindquist E.A."/>
            <person name="Sun H."/>
            <person name="LaButti K.M."/>
            <person name="Schmutz J."/>
            <person name="Jabbour D."/>
            <person name="Luo H."/>
            <person name="Baker S.E."/>
            <person name="Pisabarro A.G."/>
            <person name="Walton J.D."/>
            <person name="Blanchette R.A."/>
            <person name="Henrissat B."/>
            <person name="Martin F."/>
            <person name="Cullen D."/>
            <person name="Hibbett D.S."/>
            <person name="Grigoriev I.V."/>
        </authorList>
    </citation>
    <scope>NUCLEOTIDE SEQUENCE [LARGE SCALE GENOMIC DNA]</scope>
    <source>
        <strain evidence="10">FD-172 SS1</strain>
    </source>
</reference>
<dbReference type="Proteomes" id="UP000027195">
    <property type="component" value="Unassembled WGS sequence"/>
</dbReference>
<dbReference type="EMBL" id="KL198017">
    <property type="protein sequence ID" value="KDQ20753.1"/>
    <property type="molecule type" value="Genomic_DNA"/>
</dbReference>
<dbReference type="GO" id="GO:0015068">
    <property type="term" value="F:glycine amidinotransferase activity"/>
    <property type="evidence" value="ECO:0007669"/>
    <property type="project" value="UniProtKB-EC"/>
</dbReference>
<evidence type="ECO:0000256" key="3">
    <source>
        <dbReference type="ARBA" id="ARBA00012351"/>
    </source>
</evidence>
<dbReference type="SUPFAM" id="SSF55909">
    <property type="entry name" value="Pentein"/>
    <property type="match status" value="1"/>
</dbReference>
<keyword evidence="5" id="KW-0808">Transferase</keyword>
<dbReference type="HOGENOM" id="CLU_047415_0_0_1"/>
<gene>
    <name evidence="9" type="ORF">BOTBODRAFT_26771</name>
</gene>
<accession>A0A067MYC6</accession>
<dbReference type="GO" id="GO:0006601">
    <property type="term" value="P:creatine biosynthetic process"/>
    <property type="evidence" value="ECO:0007669"/>
    <property type="project" value="UniProtKB-UniPathway"/>
</dbReference>
<comment type="similarity">
    <text evidence="2">Belongs to the amidinotransferase family.</text>
</comment>
<evidence type="ECO:0000256" key="4">
    <source>
        <dbReference type="ARBA" id="ARBA00016069"/>
    </source>
</evidence>
<dbReference type="PANTHER" id="PTHR10488:SF1">
    <property type="entry name" value="GLYCINE AMIDINOTRANSFERASE, MITOCHONDRIAL"/>
    <property type="match status" value="1"/>
</dbReference>
<dbReference type="AlphaFoldDB" id="A0A067MYC6"/>
<evidence type="ECO:0000256" key="1">
    <source>
        <dbReference type="ARBA" id="ARBA00004858"/>
    </source>
</evidence>
<feature type="active site" description="Amidino-cysteine intermediate" evidence="8">
    <location>
        <position position="332"/>
    </location>
</feature>
<dbReference type="STRING" id="930990.A0A067MYC6"/>
<evidence type="ECO:0000256" key="6">
    <source>
        <dbReference type="ARBA" id="ARBA00031403"/>
    </source>
</evidence>
<dbReference type="UniPathway" id="UPA00104">
    <property type="reaction ID" value="UER00579"/>
</dbReference>
<dbReference type="GO" id="GO:0005758">
    <property type="term" value="C:mitochondrial intermembrane space"/>
    <property type="evidence" value="ECO:0007669"/>
    <property type="project" value="TreeGrafter"/>
</dbReference>
<evidence type="ECO:0000256" key="2">
    <source>
        <dbReference type="ARBA" id="ARBA00006943"/>
    </source>
</evidence>
<dbReference type="EC" id="2.1.4.1" evidence="3"/>
<keyword evidence="10" id="KW-1185">Reference proteome</keyword>
<protein>
    <recommendedName>
        <fullName evidence="4">Glycine amidinotransferase, mitochondrial</fullName>
        <ecNumber evidence="3">2.1.4.1</ecNumber>
    </recommendedName>
    <alternativeName>
        <fullName evidence="6">L-arginine:glycine amidinotransferase</fullName>
    </alternativeName>
    <alternativeName>
        <fullName evidence="7">Transamidinase</fullName>
    </alternativeName>
</protein>
<name>A0A067MYC6_BOTB1</name>
<evidence type="ECO:0000256" key="7">
    <source>
        <dbReference type="ARBA" id="ARBA00033346"/>
    </source>
</evidence>
<feature type="active site" evidence="8">
    <location>
        <position position="176"/>
    </location>
</feature>
<organism evidence="9 10">
    <name type="scientific">Botryobasidium botryosum (strain FD-172 SS1)</name>
    <dbReference type="NCBI Taxonomy" id="930990"/>
    <lineage>
        <taxon>Eukaryota</taxon>
        <taxon>Fungi</taxon>
        <taxon>Dikarya</taxon>
        <taxon>Basidiomycota</taxon>
        <taxon>Agaricomycotina</taxon>
        <taxon>Agaricomycetes</taxon>
        <taxon>Cantharellales</taxon>
        <taxon>Botryobasidiaceae</taxon>
        <taxon>Botryobasidium</taxon>
    </lineage>
</organism>
<evidence type="ECO:0000313" key="9">
    <source>
        <dbReference type="EMBL" id="KDQ20753.1"/>
    </source>
</evidence>
<dbReference type="PANTHER" id="PTHR10488">
    <property type="entry name" value="GLYCINE AMIDINOTRANSFERASE, MITOCHONDRIAL"/>
    <property type="match status" value="1"/>
</dbReference>
<dbReference type="OrthoDB" id="10264242at2759"/>
<dbReference type="Gene3D" id="3.75.10.10">
    <property type="entry name" value="L-arginine/glycine Amidinotransferase, Chain A"/>
    <property type="match status" value="1"/>
</dbReference>
<evidence type="ECO:0000256" key="8">
    <source>
        <dbReference type="PIRSR" id="PIRSR633195-1"/>
    </source>
</evidence>